<reference evidence="1 2" key="1">
    <citation type="submission" date="2019-04" db="EMBL/GenBank/DDBJ databases">
        <title>Microbes associate with the intestines of laboratory mice.</title>
        <authorList>
            <person name="Navarre W."/>
            <person name="Wong E."/>
            <person name="Huang K."/>
            <person name="Tropini C."/>
            <person name="Ng K."/>
            <person name="Yu B."/>
        </authorList>
    </citation>
    <scope>NUCLEOTIDE SEQUENCE [LARGE SCALE GENOMIC DNA]</scope>
    <source>
        <strain evidence="1 2">NM07_P-09</strain>
    </source>
</reference>
<dbReference type="OrthoDB" id="3814544at2"/>
<dbReference type="GO" id="GO:0005737">
    <property type="term" value="C:cytoplasm"/>
    <property type="evidence" value="ECO:0007669"/>
    <property type="project" value="TreeGrafter"/>
</dbReference>
<protein>
    <submittedName>
        <fullName evidence="1">Ornithine cyclodeaminase</fullName>
    </submittedName>
</protein>
<gene>
    <name evidence="1" type="ORF">E5334_03365</name>
</gene>
<evidence type="ECO:0000313" key="2">
    <source>
        <dbReference type="Proteomes" id="UP000310263"/>
    </source>
</evidence>
<dbReference type="Pfam" id="PF02423">
    <property type="entry name" value="OCD_Mu_crystall"/>
    <property type="match status" value="1"/>
</dbReference>
<keyword evidence="2" id="KW-1185">Reference proteome</keyword>
<accession>A0A4S2F0T0</accession>
<evidence type="ECO:0000313" key="1">
    <source>
        <dbReference type="EMBL" id="TGY62478.1"/>
    </source>
</evidence>
<dbReference type="RefSeq" id="WP_136012207.1">
    <property type="nucleotide sequence ID" value="NZ_SRYE01000002.1"/>
</dbReference>
<dbReference type="InterPro" id="IPR036291">
    <property type="entry name" value="NAD(P)-bd_dom_sf"/>
</dbReference>
<organism evidence="1 2">
    <name type="scientific">Muricaecibacterium torontonense</name>
    <dbReference type="NCBI Taxonomy" id="3032871"/>
    <lineage>
        <taxon>Bacteria</taxon>
        <taxon>Bacillati</taxon>
        <taxon>Actinomycetota</taxon>
        <taxon>Coriobacteriia</taxon>
        <taxon>Coriobacteriales</taxon>
        <taxon>Atopobiaceae</taxon>
        <taxon>Muricaecibacterium</taxon>
    </lineage>
</organism>
<proteinExistence type="predicted"/>
<dbReference type="Gene3D" id="3.40.50.720">
    <property type="entry name" value="NAD(P)-binding Rossmann-like Domain"/>
    <property type="match status" value="1"/>
</dbReference>
<dbReference type="InterPro" id="IPR003462">
    <property type="entry name" value="ODC_Mu_crystall"/>
</dbReference>
<dbReference type="Gene3D" id="3.30.1780.10">
    <property type="entry name" value="ornithine cyclodeaminase, domain 1"/>
    <property type="match status" value="1"/>
</dbReference>
<name>A0A4S2F0T0_9ACTN</name>
<dbReference type="EMBL" id="SRYE01000002">
    <property type="protein sequence ID" value="TGY62478.1"/>
    <property type="molecule type" value="Genomic_DNA"/>
</dbReference>
<comment type="caution">
    <text evidence="1">The sequence shown here is derived from an EMBL/GenBank/DDBJ whole genome shotgun (WGS) entry which is preliminary data.</text>
</comment>
<dbReference type="SUPFAM" id="SSF51735">
    <property type="entry name" value="NAD(P)-binding Rossmann-fold domains"/>
    <property type="match status" value="1"/>
</dbReference>
<dbReference type="PANTHER" id="PTHR13812">
    <property type="entry name" value="KETIMINE REDUCTASE MU-CRYSTALLIN"/>
    <property type="match status" value="1"/>
</dbReference>
<dbReference type="PANTHER" id="PTHR13812:SF19">
    <property type="entry name" value="KETIMINE REDUCTASE MU-CRYSTALLIN"/>
    <property type="match status" value="1"/>
</dbReference>
<dbReference type="InterPro" id="IPR023401">
    <property type="entry name" value="ODC_N"/>
</dbReference>
<sequence>MKIISFEDIKNLGITPKDCLEWTREALERKADAMLPPKISLKPPHLSGSFYNVMPTIAPALNIACVKLVTRLPHAEPALDGNLLLSDLATNSVSALMDATWITNARTGAVAAHSAALLGIPGFTRVGFIGLGNTARATLDCLRAAVPERHLEVTLLAYKGQEEGFQERFAAMPEVTFHVVDDVKELVAQSQVAFSCVTYTPEDFIDDDSAFAPGITLIPVHTRGFTQCDLTFDKVFCDDRGHLHNFKNYAAFEPRLTEVAEVVSGQKPGRTSDEERILVYNIGIALQDLVYAKHVYDAAKDLVPDVVYPRPQEKFWA</sequence>
<dbReference type="Proteomes" id="UP000310263">
    <property type="component" value="Unassembled WGS sequence"/>
</dbReference>
<dbReference type="AlphaFoldDB" id="A0A4S2F0T0"/>